<evidence type="ECO:0000259" key="7">
    <source>
        <dbReference type="Pfam" id="PF17777"/>
    </source>
</evidence>
<dbReference type="GO" id="GO:0000027">
    <property type="term" value="P:ribosomal large subunit assembly"/>
    <property type="evidence" value="ECO:0007669"/>
    <property type="project" value="InterPro"/>
</dbReference>
<dbReference type="PANTHER" id="PTHR45841:SF1">
    <property type="entry name" value="MRNA TURNOVER PROTEIN 4 HOMOLOG"/>
    <property type="match status" value="1"/>
</dbReference>
<evidence type="ECO:0000313" key="8">
    <source>
        <dbReference type="EMBL" id="GBG78236.1"/>
    </source>
</evidence>
<evidence type="ECO:0000256" key="2">
    <source>
        <dbReference type="ARBA" id="ARBA00004046"/>
    </source>
</evidence>
<keyword evidence="6" id="KW-0690">Ribosome biogenesis</keyword>
<dbReference type="Gene3D" id="3.90.105.20">
    <property type="match status" value="1"/>
</dbReference>
<evidence type="ECO:0000256" key="5">
    <source>
        <dbReference type="ARBA" id="ARBA00023242"/>
    </source>
</evidence>
<dbReference type="FunFam" id="3.90.105.20:FF:000004">
    <property type="entry name" value="Ribosome assembly factor mrt4"/>
    <property type="match status" value="1"/>
</dbReference>
<evidence type="ECO:0000256" key="4">
    <source>
        <dbReference type="ARBA" id="ARBA00022490"/>
    </source>
</evidence>
<comment type="subunit">
    <text evidence="6">Associates with the pre-60S ribosomal particle.</text>
</comment>
<evidence type="ECO:0000313" key="9">
    <source>
        <dbReference type="Proteomes" id="UP000265515"/>
    </source>
</evidence>
<dbReference type="Pfam" id="PF17777">
    <property type="entry name" value="RL10P_insert"/>
    <property type="match status" value="1"/>
</dbReference>
<dbReference type="Proteomes" id="UP000265515">
    <property type="component" value="Unassembled WGS sequence"/>
</dbReference>
<feature type="domain" description="Large ribosomal subunit protein uL10-like insertion" evidence="7">
    <location>
        <begin position="115"/>
        <end position="185"/>
    </location>
</feature>
<keyword evidence="9" id="KW-1185">Reference proteome</keyword>
<comment type="caution">
    <text evidence="8">The sequence shown here is derived from an EMBL/GenBank/DDBJ whole genome shotgun (WGS) entry which is preliminary data.</text>
</comment>
<name>A0A388L7G1_CHABU</name>
<dbReference type="InterPro" id="IPR001790">
    <property type="entry name" value="Ribosomal_uL10"/>
</dbReference>
<dbReference type="Pfam" id="PF00466">
    <property type="entry name" value="Ribosomal_L10"/>
    <property type="match status" value="1"/>
</dbReference>
<comment type="subcellular location">
    <subcellularLocation>
        <location evidence="6">Cytoplasm</location>
    </subcellularLocation>
    <subcellularLocation>
        <location evidence="6">Nucleus</location>
        <location evidence="6">Nucleolus</location>
    </subcellularLocation>
</comment>
<reference evidence="8 9" key="1">
    <citation type="journal article" date="2018" name="Cell">
        <title>The Chara Genome: Secondary Complexity and Implications for Plant Terrestrialization.</title>
        <authorList>
            <person name="Nishiyama T."/>
            <person name="Sakayama H."/>
            <person name="Vries J.D."/>
            <person name="Buschmann H."/>
            <person name="Saint-Marcoux D."/>
            <person name="Ullrich K.K."/>
            <person name="Haas F.B."/>
            <person name="Vanderstraeten L."/>
            <person name="Becker D."/>
            <person name="Lang D."/>
            <person name="Vosolsobe S."/>
            <person name="Rombauts S."/>
            <person name="Wilhelmsson P.K.I."/>
            <person name="Janitza P."/>
            <person name="Kern R."/>
            <person name="Heyl A."/>
            <person name="Rumpler F."/>
            <person name="Villalobos L.I.A.C."/>
            <person name="Clay J.M."/>
            <person name="Skokan R."/>
            <person name="Toyoda A."/>
            <person name="Suzuki Y."/>
            <person name="Kagoshima H."/>
            <person name="Schijlen E."/>
            <person name="Tajeshwar N."/>
            <person name="Catarino B."/>
            <person name="Hetherington A.J."/>
            <person name="Saltykova A."/>
            <person name="Bonnot C."/>
            <person name="Breuninger H."/>
            <person name="Symeonidi A."/>
            <person name="Radhakrishnan G.V."/>
            <person name="Van Nieuwerburgh F."/>
            <person name="Deforce D."/>
            <person name="Chang C."/>
            <person name="Karol K.G."/>
            <person name="Hedrich R."/>
            <person name="Ulvskov P."/>
            <person name="Glockner G."/>
            <person name="Delwiche C.F."/>
            <person name="Petrasek J."/>
            <person name="Van de Peer Y."/>
            <person name="Friml J."/>
            <person name="Beilby M."/>
            <person name="Dolan L."/>
            <person name="Kohara Y."/>
            <person name="Sugano S."/>
            <person name="Fujiyama A."/>
            <person name="Delaux P.-M."/>
            <person name="Quint M."/>
            <person name="TheiBen G."/>
            <person name="Hagemann M."/>
            <person name="Harholt J."/>
            <person name="Dunand C."/>
            <person name="Zachgo S."/>
            <person name="Langdale J."/>
            <person name="Maumus F."/>
            <person name="Straeten D.V.D."/>
            <person name="Gould S.B."/>
            <person name="Rensing S.A."/>
        </authorList>
    </citation>
    <scope>NUCLEOTIDE SEQUENCE [LARGE SCALE GENOMIC DNA]</scope>
    <source>
        <strain evidence="8 9">S276</strain>
    </source>
</reference>
<dbReference type="InterPro" id="IPR043141">
    <property type="entry name" value="Ribosomal_uL10-like_sf"/>
</dbReference>
<dbReference type="OMA" id="LEWAENY"/>
<dbReference type="InterPro" id="IPR040637">
    <property type="entry name" value="Ribosomal_uL10-like_insert"/>
</dbReference>
<dbReference type="GO" id="GO:0003723">
    <property type="term" value="F:RNA binding"/>
    <property type="evidence" value="ECO:0007669"/>
    <property type="project" value="TreeGrafter"/>
</dbReference>
<protein>
    <recommendedName>
        <fullName evidence="6">Ribosome assembly factor mrt4</fullName>
    </recommendedName>
</protein>
<dbReference type="PANTHER" id="PTHR45841">
    <property type="entry name" value="MRNA TURNOVER PROTEIN 4 MRTO4"/>
    <property type="match status" value="1"/>
</dbReference>
<dbReference type="GO" id="GO:0003735">
    <property type="term" value="F:structural constituent of ribosome"/>
    <property type="evidence" value="ECO:0007669"/>
    <property type="project" value="EnsemblPlants"/>
</dbReference>
<accession>A0A388L7G1</accession>
<comment type="function">
    <text evidence="1">Ribosomal protein P0 is the functional equivalent of E.coli protein L10.</text>
</comment>
<keyword evidence="5 6" id="KW-0539">Nucleus</keyword>
<dbReference type="Gramene" id="GBG78236">
    <property type="protein sequence ID" value="GBG78236"/>
    <property type="gene ID" value="CBR_g26270"/>
</dbReference>
<dbReference type="InterPro" id="IPR051742">
    <property type="entry name" value="Ribosome_Assembly_uL10"/>
</dbReference>
<dbReference type="OrthoDB" id="10262308at2759"/>
<evidence type="ECO:0000256" key="1">
    <source>
        <dbReference type="ARBA" id="ARBA00002200"/>
    </source>
</evidence>
<dbReference type="GO" id="GO:0030687">
    <property type="term" value="C:preribosome, large subunit precursor"/>
    <property type="evidence" value="ECO:0007669"/>
    <property type="project" value="TreeGrafter"/>
</dbReference>
<comment type="similarity">
    <text evidence="3 6">Belongs to the universal ribosomal protein uL10 family.</text>
</comment>
<dbReference type="GO" id="GO:0005737">
    <property type="term" value="C:cytoplasm"/>
    <property type="evidence" value="ECO:0007669"/>
    <property type="project" value="UniProtKB-SubCell"/>
</dbReference>
<dbReference type="GO" id="GO:0000956">
    <property type="term" value="P:nuclear-transcribed mRNA catabolic process"/>
    <property type="evidence" value="ECO:0007669"/>
    <property type="project" value="TreeGrafter"/>
</dbReference>
<gene>
    <name evidence="8" type="ORF">CBR_g26270</name>
</gene>
<dbReference type="CDD" id="cd05796">
    <property type="entry name" value="Ribosomal_P0_like"/>
    <property type="match status" value="1"/>
</dbReference>
<dbReference type="GO" id="GO:0005730">
    <property type="term" value="C:nucleolus"/>
    <property type="evidence" value="ECO:0007669"/>
    <property type="project" value="UniProtKB-SubCell"/>
</dbReference>
<sequence length="215" mass="24534">MPKSKRNKLVSLTVTKKRGKERKETMVGNVRECFDKYESLYVIGWKNMRNTKMKELRDQFSSTSRFFLGSNKVLQIALGRSQADEEREGLHKVSEVSGPSGLCSFFSEFEVYDFARLGNIATETVELEEGPLHQFPHDIEPFLRKQGMPTRLNRGVVELVAKHTVCKEGRPLTPEASRILRLLGVKMAPFHIHLVARWVPETELEIFPEAMAQAG</sequence>
<evidence type="ECO:0000256" key="6">
    <source>
        <dbReference type="RuleBase" id="RU364039"/>
    </source>
</evidence>
<keyword evidence="4 6" id="KW-0963">Cytoplasm</keyword>
<dbReference type="STRING" id="69332.A0A388L7G1"/>
<evidence type="ECO:0000256" key="3">
    <source>
        <dbReference type="ARBA" id="ARBA00008889"/>
    </source>
</evidence>
<dbReference type="GO" id="GO:0006364">
    <property type="term" value="P:rRNA processing"/>
    <property type="evidence" value="ECO:0007669"/>
    <property type="project" value="TreeGrafter"/>
</dbReference>
<dbReference type="InterPro" id="IPR033867">
    <property type="entry name" value="Mrt4"/>
</dbReference>
<organism evidence="8 9">
    <name type="scientific">Chara braunii</name>
    <name type="common">Braun's stonewort</name>
    <dbReference type="NCBI Taxonomy" id="69332"/>
    <lineage>
        <taxon>Eukaryota</taxon>
        <taxon>Viridiplantae</taxon>
        <taxon>Streptophyta</taxon>
        <taxon>Charophyceae</taxon>
        <taxon>Charales</taxon>
        <taxon>Characeae</taxon>
        <taxon>Chara</taxon>
    </lineage>
</organism>
<dbReference type="AlphaFoldDB" id="A0A388L7G1"/>
<dbReference type="Gene3D" id="3.30.70.1730">
    <property type="match status" value="1"/>
</dbReference>
<dbReference type="EMBL" id="BFEA01000290">
    <property type="protein sequence ID" value="GBG78236.1"/>
    <property type="molecule type" value="Genomic_DNA"/>
</dbReference>
<comment type="function">
    <text evidence="2 6">Component of the ribosome assembly machinery. Nuclear paralog of the ribosomal protein P0, it binds pre-60S subunits at an early stage of assembly in the nucleolus, and is replaced by P0 in cytoplasmic pre-60S subunits and mature 80S ribosomes.</text>
</comment>
<dbReference type="SUPFAM" id="SSF160369">
    <property type="entry name" value="Ribosomal protein L10-like"/>
    <property type="match status" value="1"/>
</dbReference>
<dbReference type="InterPro" id="IPR043164">
    <property type="entry name" value="Ribosomal_uL10-like_insert_sf"/>
</dbReference>
<proteinExistence type="inferred from homology"/>